<reference evidence="4" key="1">
    <citation type="journal article" date="2014" name="Front. Microbiol.">
        <title>High frequency of phylogenetically diverse reductive dehalogenase-homologous genes in deep subseafloor sedimentary metagenomes.</title>
        <authorList>
            <person name="Kawai M."/>
            <person name="Futagami T."/>
            <person name="Toyoda A."/>
            <person name="Takaki Y."/>
            <person name="Nishi S."/>
            <person name="Hori S."/>
            <person name="Arai W."/>
            <person name="Tsubouchi T."/>
            <person name="Morono Y."/>
            <person name="Uchiyama I."/>
            <person name="Ito T."/>
            <person name="Fujiyama A."/>
            <person name="Inagaki F."/>
            <person name="Takami H."/>
        </authorList>
    </citation>
    <scope>NUCLEOTIDE SEQUENCE</scope>
    <source>
        <strain evidence="4">Expedition CK06-06</strain>
    </source>
</reference>
<proteinExistence type="predicted"/>
<dbReference type="Pfam" id="PF02775">
    <property type="entry name" value="TPP_enzyme_C"/>
    <property type="match status" value="1"/>
</dbReference>
<dbReference type="InterPro" id="IPR011766">
    <property type="entry name" value="TPP_enzyme_TPP-bd"/>
</dbReference>
<dbReference type="GO" id="GO:0045333">
    <property type="term" value="P:cellular respiration"/>
    <property type="evidence" value="ECO:0007669"/>
    <property type="project" value="UniProtKB-ARBA"/>
</dbReference>
<dbReference type="SUPFAM" id="SSF52518">
    <property type="entry name" value="Thiamin diphosphate-binding fold (THDP-binding)"/>
    <property type="match status" value="1"/>
</dbReference>
<organism evidence="4">
    <name type="scientific">marine sediment metagenome</name>
    <dbReference type="NCBI Taxonomy" id="412755"/>
    <lineage>
        <taxon>unclassified sequences</taxon>
        <taxon>metagenomes</taxon>
        <taxon>ecological metagenomes</taxon>
    </lineage>
</organism>
<dbReference type="Gene3D" id="3.40.50.970">
    <property type="match status" value="1"/>
</dbReference>
<dbReference type="InterPro" id="IPR029061">
    <property type="entry name" value="THDP-binding"/>
</dbReference>
<dbReference type="PANTHER" id="PTHR48084">
    <property type="entry name" value="2-OXOGLUTARATE OXIDOREDUCTASE SUBUNIT KORB-RELATED"/>
    <property type="match status" value="1"/>
</dbReference>
<dbReference type="PANTHER" id="PTHR48084:SF4">
    <property type="entry name" value="2-OXOGLUTARATE OXIDOREDUCTASE SUBUNIT KORB"/>
    <property type="match status" value="1"/>
</dbReference>
<accession>X1VYK5</accession>
<gene>
    <name evidence="4" type="ORF">S12H4_57835</name>
</gene>
<evidence type="ECO:0000256" key="1">
    <source>
        <dbReference type="ARBA" id="ARBA00023002"/>
    </source>
</evidence>
<feature type="non-terminal residue" evidence="4">
    <location>
        <position position="119"/>
    </location>
</feature>
<name>X1VYK5_9ZZZZ</name>
<dbReference type="GO" id="GO:0016625">
    <property type="term" value="F:oxidoreductase activity, acting on the aldehyde or oxo group of donors, iron-sulfur protein as acceptor"/>
    <property type="evidence" value="ECO:0007669"/>
    <property type="project" value="UniProtKB-ARBA"/>
</dbReference>
<comment type="caution">
    <text evidence="4">The sequence shown here is derived from an EMBL/GenBank/DDBJ whole genome shotgun (WGS) entry which is preliminary data.</text>
</comment>
<keyword evidence="1" id="KW-0560">Oxidoreductase</keyword>
<evidence type="ECO:0000313" key="4">
    <source>
        <dbReference type="EMBL" id="GAJ24651.1"/>
    </source>
</evidence>
<feature type="region of interest" description="Disordered" evidence="2">
    <location>
        <begin position="32"/>
        <end position="52"/>
    </location>
</feature>
<evidence type="ECO:0000259" key="3">
    <source>
        <dbReference type="Pfam" id="PF02775"/>
    </source>
</evidence>
<evidence type="ECO:0000256" key="2">
    <source>
        <dbReference type="SAM" id="MobiDB-lite"/>
    </source>
</evidence>
<dbReference type="GO" id="GO:0030976">
    <property type="term" value="F:thiamine pyrophosphate binding"/>
    <property type="evidence" value="ECO:0007669"/>
    <property type="project" value="InterPro"/>
</dbReference>
<dbReference type="AlphaFoldDB" id="X1VYK5"/>
<dbReference type="EMBL" id="BARW01037466">
    <property type="protein sequence ID" value="GAJ24651.1"/>
    <property type="molecule type" value="Genomic_DNA"/>
</dbReference>
<feature type="compositionally biased region" description="Polar residues" evidence="2">
    <location>
        <begin position="32"/>
        <end position="50"/>
    </location>
</feature>
<dbReference type="InterPro" id="IPR051457">
    <property type="entry name" value="2-oxoacid:Fd_oxidoreductase"/>
</dbReference>
<feature type="domain" description="Thiamine pyrophosphate enzyme TPP-binding" evidence="3">
    <location>
        <begin position="5"/>
        <end position="100"/>
    </location>
</feature>
<sequence length="119" mass="12820">MGIGGGHLPHAARKNVDLTFLILDNNTYGLTKGQSSPTTPRGCITKTSPYGSPEDSLDALPILLAYDVSFVARTTSLRIEEISAVVSKAMQHPGFSVVHILSPCVTFPVLKQKALRERT</sequence>
<protein>
    <recommendedName>
        <fullName evidence="3">Thiamine pyrophosphate enzyme TPP-binding domain-containing protein</fullName>
    </recommendedName>
</protein>